<protein>
    <submittedName>
        <fullName evidence="8">Polysulfide reductase, NrfD</fullName>
    </submittedName>
</protein>
<feature type="non-terminal residue" evidence="8">
    <location>
        <position position="1"/>
    </location>
</feature>
<proteinExistence type="inferred from homology"/>
<dbReference type="EMBL" id="AUZY01004486">
    <property type="protein sequence ID" value="EQD62941.1"/>
    <property type="molecule type" value="Genomic_DNA"/>
</dbReference>
<dbReference type="InterPro" id="IPR005614">
    <property type="entry name" value="NrfD-like"/>
</dbReference>
<organism evidence="8">
    <name type="scientific">mine drainage metagenome</name>
    <dbReference type="NCBI Taxonomy" id="410659"/>
    <lineage>
        <taxon>unclassified sequences</taxon>
        <taxon>metagenomes</taxon>
        <taxon>ecological metagenomes</taxon>
    </lineage>
</organism>
<gene>
    <name evidence="8" type="ORF">B1B_07048</name>
</gene>
<evidence type="ECO:0000256" key="7">
    <source>
        <dbReference type="SAM" id="Phobius"/>
    </source>
</evidence>
<accession>T1AQU1</accession>
<comment type="similarity">
    <text evidence="2">Belongs to the NrfD family.</text>
</comment>
<evidence type="ECO:0000256" key="4">
    <source>
        <dbReference type="ARBA" id="ARBA00022692"/>
    </source>
</evidence>
<feature type="transmembrane region" description="Helical" evidence="7">
    <location>
        <begin position="119"/>
        <end position="141"/>
    </location>
</feature>
<reference evidence="8" key="1">
    <citation type="submission" date="2013-08" db="EMBL/GenBank/DDBJ databases">
        <authorList>
            <person name="Mendez C."/>
            <person name="Richter M."/>
            <person name="Ferrer M."/>
            <person name="Sanchez J."/>
        </authorList>
    </citation>
    <scope>NUCLEOTIDE SEQUENCE</scope>
</reference>
<feature type="transmembrane region" description="Helical" evidence="7">
    <location>
        <begin position="7"/>
        <end position="25"/>
    </location>
</feature>
<keyword evidence="3" id="KW-1003">Cell membrane</keyword>
<reference evidence="8" key="2">
    <citation type="journal article" date="2014" name="ISME J.">
        <title>Microbial stratification in low pH oxic and suboxic macroscopic growths along an acid mine drainage.</title>
        <authorList>
            <person name="Mendez-Garcia C."/>
            <person name="Mesa V."/>
            <person name="Sprenger R.R."/>
            <person name="Richter M."/>
            <person name="Diez M.S."/>
            <person name="Solano J."/>
            <person name="Bargiela R."/>
            <person name="Golyshina O.V."/>
            <person name="Manteca A."/>
            <person name="Ramos J.L."/>
            <person name="Gallego J.R."/>
            <person name="Llorente I."/>
            <person name="Martins Dos Santos V.A."/>
            <person name="Jensen O.N."/>
            <person name="Pelaez A.I."/>
            <person name="Sanchez J."/>
            <person name="Ferrer M."/>
        </authorList>
    </citation>
    <scope>NUCLEOTIDE SEQUENCE</scope>
</reference>
<sequence>KWWWTAVITLGVVVVAGIVAWIMQLRDGLGAAGYNNQAFWAIYEADLVAFIGVTYGGAVVSAVLRLSKARWRAPLTRIAEATALVTLPIGMMFIIPHLGEAPRIWELVWPPYWNLSSPILWDFFAVSTYLLATLVFFYLPLIPDLKVTLERLT</sequence>
<evidence type="ECO:0000256" key="5">
    <source>
        <dbReference type="ARBA" id="ARBA00022989"/>
    </source>
</evidence>
<feature type="non-terminal residue" evidence="8">
    <location>
        <position position="153"/>
    </location>
</feature>
<evidence type="ECO:0000256" key="1">
    <source>
        <dbReference type="ARBA" id="ARBA00004651"/>
    </source>
</evidence>
<dbReference type="PANTHER" id="PTHR43044">
    <property type="match status" value="1"/>
</dbReference>
<comment type="caution">
    <text evidence="8">The sequence shown here is derived from an EMBL/GenBank/DDBJ whole genome shotgun (WGS) entry which is preliminary data.</text>
</comment>
<name>T1AQU1_9ZZZZ</name>
<evidence type="ECO:0000256" key="2">
    <source>
        <dbReference type="ARBA" id="ARBA00008929"/>
    </source>
</evidence>
<dbReference type="Gene3D" id="1.20.1630.10">
    <property type="entry name" value="Formate dehydrogenase/DMSO reductase domain"/>
    <property type="match status" value="1"/>
</dbReference>
<evidence type="ECO:0000256" key="6">
    <source>
        <dbReference type="ARBA" id="ARBA00023136"/>
    </source>
</evidence>
<dbReference type="Pfam" id="PF03916">
    <property type="entry name" value="NrfD"/>
    <property type="match status" value="1"/>
</dbReference>
<evidence type="ECO:0000313" key="8">
    <source>
        <dbReference type="EMBL" id="EQD62941.1"/>
    </source>
</evidence>
<keyword evidence="4 7" id="KW-0812">Transmembrane</keyword>
<keyword evidence="5 7" id="KW-1133">Transmembrane helix</keyword>
<evidence type="ECO:0000256" key="3">
    <source>
        <dbReference type="ARBA" id="ARBA00022475"/>
    </source>
</evidence>
<dbReference type="PANTHER" id="PTHR43044:SF1">
    <property type="entry name" value="QUINOL:CYTOCHROME C OXIDOREDUCTASE QUINONE-BINDING SUBUNIT 2"/>
    <property type="match status" value="1"/>
</dbReference>
<comment type="subcellular location">
    <subcellularLocation>
        <location evidence="1">Cell membrane</location>
        <topology evidence="1">Multi-pass membrane protein</topology>
    </subcellularLocation>
</comment>
<keyword evidence="6 7" id="KW-0472">Membrane</keyword>
<dbReference type="AlphaFoldDB" id="T1AQU1"/>
<feature type="transmembrane region" description="Helical" evidence="7">
    <location>
        <begin position="45"/>
        <end position="66"/>
    </location>
</feature>
<feature type="transmembrane region" description="Helical" evidence="7">
    <location>
        <begin position="78"/>
        <end position="99"/>
    </location>
</feature>
<dbReference type="GO" id="GO:0005886">
    <property type="term" value="C:plasma membrane"/>
    <property type="evidence" value="ECO:0007669"/>
    <property type="project" value="UniProtKB-SubCell"/>
</dbReference>